<name>A0AAV5KDV9_9ROSI</name>
<sequence length="58" mass="6737">MKWEEKARLLSVGEKDGGTKHIELELYARIPGFLISIQGERFLRPIDFEYLSNELPSD</sequence>
<evidence type="ECO:0000313" key="2">
    <source>
        <dbReference type="Proteomes" id="UP001054252"/>
    </source>
</evidence>
<gene>
    <name evidence="1" type="ORF">SLEP1_g32600</name>
</gene>
<evidence type="ECO:0000313" key="1">
    <source>
        <dbReference type="EMBL" id="GKV22773.1"/>
    </source>
</evidence>
<dbReference type="AlphaFoldDB" id="A0AAV5KDV9"/>
<proteinExistence type="predicted"/>
<dbReference type="Proteomes" id="UP001054252">
    <property type="component" value="Unassembled WGS sequence"/>
</dbReference>
<protein>
    <submittedName>
        <fullName evidence="1">Uncharacterized protein</fullName>
    </submittedName>
</protein>
<reference evidence="1 2" key="1">
    <citation type="journal article" date="2021" name="Commun. Biol.">
        <title>The genome of Shorea leprosula (Dipterocarpaceae) highlights the ecological relevance of drought in aseasonal tropical rainforests.</title>
        <authorList>
            <person name="Ng K.K.S."/>
            <person name="Kobayashi M.J."/>
            <person name="Fawcett J.A."/>
            <person name="Hatakeyama M."/>
            <person name="Paape T."/>
            <person name="Ng C.H."/>
            <person name="Ang C.C."/>
            <person name="Tnah L.H."/>
            <person name="Lee C.T."/>
            <person name="Nishiyama T."/>
            <person name="Sese J."/>
            <person name="O'Brien M.J."/>
            <person name="Copetti D."/>
            <person name="Mohd Noor M.I."/>
            <person name="Ong R.C."/>
            <person name="Putra M."/>
            <person name="Sireger I.Z."/>
            <person name="Indrioko S."/>
            <person name="Kosugi Y."/>
            <person name="Izuno A."/>
            <person name="Isagi Y."/>
            <person name="Lee S.L."/>
            <person name="Shimizu K.K."/>
        </authorList>
    </citation>
    <scope>NUCLEOTIDE SEQUENCE [LARGE SCALE GENOMIC DNA]</scope>
    <source>
        <strain evidence="1">214</strain>
    </source>
</reference>
<comment type="caution">
    <text evidence="1">The sequence shown here is derived from an EMBL/GenBank/DDBJ whole genome shotgun (WGS) entry which is preliminary data.</text>
</comment>
<accession>A0AAV5KDV9</accession>
<keyword evidence="2" id="KW-1185">Reference proteome</keyword>
<dbReference type="EMBL" id="BPVZ01000061">
    <property type="protein sequence ID" value="GKV22773.1"/>
    <property type="molecule type" value="Genomic_DNA"/>
</dbReference>
<organism evidence="1 2">
    <name type="scientific">Rubroshorea leprosula</name>
    <dbReference type="NCBI Taxonomy" id="152421"/>
    <lineage>
        <taxon>Eukaryota</taxon>
        <taxon>Viridiplantae</taxon>
        <taxon>Streptophyta</taxon>
        <taxon>Embryophyta</taxon>
        <taxon>Tracheophyta</taxon>
        <taxon>Spermatophyta</taxon>
        <taxon>Magnoliopsida</taxon>
        <taxon>eudicotyledons</taxon>
        <taxon>Gunneridae</taxon>
        <taxon>Pentapetalae</taxon>
        <taxon>rosids</taxon>
        <taxon>malvids</taxon>
        <taxon>Malvales</taxon>
        <taxon>Dipterocarpaceae</taxon>
        <taxon>Rubroshorea</taxon>
    </lineage>
</organism>